<accession>A0A2U1Q8Q5</accession>
<evidence type="ECO:0000313" key="1">
    <source>
        <dbReference type="EMBL" id="PWA94353.1"/>
    </source>
</evidence>
<comment type="caution">
    <text evidence="1">The sequence shown here is derived from an EMBL/GenBank/DDBJ whole genome shotgun (WGS) entry which is preliminary data.</text>
</comment>
<sequence length="226" mass="25744">MFQDLPLPFSEDGYNGNKYVYLVNNTLVRTKVGLVTPYHRPMALKGYKWTSWAVTNIGARVRLLHFIQEGDDTFYVTGYDRDGIEFGGYDGIHGRYSRFQSRVRAASNRPQKIPASFLAGLGQAGDILINVEGHVFTVPVNRVNGGLEYELFNPTWTIIRTTLRLDPGMLLVFMKYQNNELWMMAFNGDGSNYTDEHFFGATLLNPIQPQIPHEDKGAIYIYFIIS</sequence>
<dbReference type="AlphaFoldDB" id="A0A2U1Q8Q5"/>
<proteinExistence type="predicted"/>
<dbReference type="Proteomes" id="UP000245207">
    <property type="component" value="Unassembled WGS sequence"/>
</dbReference>
<dbReference type="EMBL" id="PKPP01000320">
    <property type="protein sequence ID" value="PWA94353.1"/>
    <property type="molecule type" value="Genomic_DNA"/>
</dbReference>
<gene>
    <name evidence="1" type="ORF">CTI12_AA060710</name>
</gene>
<evidence type="ECO:0000313" key="2">
    <source>
        <dbReference type="Proteomes" id="UP000245207"/>
    </source>
</evidence>
<keyword evidence="2" id="KW-1185">Reference proteome</keyword>
<organism evidence="1 2">
    <name type="scientific">Artemisia annua</name>
    <name type="common">Sweet wormwood</name>
    <dbReference type="NCBI Taxonomy" id="35608"/>
    <lineage>
        <taxon>Eukaryota</taxon>
        <taxon>Viridiplantae</taxon>
        <taxon>Streptophyta</taxon>
        <taxon>Embryophyta</taxon>
        <taxon>Tracheophyta</taxon>
        <taxon>Spermatophyta</taxon>
        <taxon>Magnoliopsida</taxon>
        <taxon>eudicotyledons</taxon>
        <taxon>Gunneridae</taxon>
        <taxon>Pentapetalae</taxon>
        <taxon>asterids</taxon>
        <taxon>campanulids</taxon>
        <taxon>Asterales</taxon>
        <taxon>Asteraceae</taxon>
        <taxon>Asteroideae</taxon>
        <taxon>Anthemideae</taxon>
        <taxon>Artemisiinae</taxon>
        <taxon>Artemisia</taxon>
    </lineage>
</organism>
<protein>
    <submittedName>
        <fullName evidence="1">Uncharacterized protein</fullName>
    </submittedName>
</protein>
<reference evidence="1 2" key="1">
    <citation type="journal article" date="2018" name="Mol. Plant">
        <title>The genome of Artemisia annua provides insight into the evolution of Asteraceae family and artemisinin biosynthesis.</title>
        <authorList>
            <person name="Shen Q."/>
            <person name="Zhang L."/>
            <person name="Liao Z."/>
            <person name="Wang S."/>
            <person name="Yan T."/>
            <person name="Shi P."/>
            <person name="Liu M."/>
            <person name="Fu X."/>
            <person name="Pan Q."/>
            <person name="Wang Y."/>
            <person name="Lv Z."/>
            <person name="Lu X."/>
            <person name="Zhang F."/>
            <person name="Jiang W."/>
            <person name="Ma Y."/>
            <person name="Chen M."/>
            <person name="Hao X."/>
            <person name="Li L."/>
            <person name="Tang Y."/>
            <person name="Lv G."/>
            <person name="Zhou Y."/>
            <person name="Sun X."/>
            <person name="Brodelius P.E."/>
            <person name="Rose J.K.C."/>
            <person name="Tang K."/>
        </authorList>
    </citation>
    <scope>NUCLEOTIDE SEQUENCE [LARGE SCALE GENOMIC DNA]</scope>
    <source>
        <strain evidence="2">cv. Huhao1</strain>
        <tissue evidence="1">Leaf</tissue>
    </source>
</reference>
<name>A0A2U1Q8Q5_ARTAN</name>